<comment type="caution">
    <text evidence="1">The sequence shown here is derived from an EMBL/GenBank/DDBJ whole genome shotgun (WGS) entry which is preliminary data.</text>
</comment>
<sequence length="117" mass="13386">MSSQFAIRRQDLAAATAPLEVPFLAMPLDLSGPWIFGLIDRKCQLYRRRIIDLPLVALNKQNWQILRVAQLLAYHHFSWLCMPTGRLDGLDQWNTLGALQLLWLASNDLQEDPLKCG</sequence>
<reference evidence="1" key="1">
    <citation type="submission" date="2023-03" db="EMBL/GenBank/DDBJ databases">
        <title>Massive genome expansion in bonnet fungi (Mycena s.s.) driven by repeated elements and novel gene families across ecological guilds.</title>
        <authorList>
            <consortium name="Lawrence Berkeley National Laboratory"/>
            <person name="Harder C.B."/>
            <person name="Miyauchi S."/>
            <person name="Viragh M."/>
            <person name="Kuo A."/>
            <person name="Thoen E."/>
            <person name="Andreopoulos B."/>
            <person name="Lu D."/>
            <person name="Skrede I."/>
            <person name="Drula E."/>
            <person name="Henrissat B."/>
            <person name="Morin E."/>
            <person name="Kohler A."/>
            <person name="Barry K."/>
            <person name="LaButti K."/>
            <person name="Morin E."/>
            <person name="Salamov A."/>
            <person name="Lipzen A."/>
            <person name="Mereny Z."/>
            <person name="Hegedus B."/>
            <person name="Baldrian P."/>
            <person name="Stursova M."/>
            <person name="Weitz H."/>
            <person name="Taylor A."/>
            <person name="Grigoriev I.V."/>
            <person name="Nagy L.G."/>
            <person name="Martin F."/>
            <person name="Kauserud H."/>
        </authorList>
    </citation>
    <scope>NUCLEOTIDE SEQUENCE</scope>
    <source>
        <strain evidence="1">CBHHK182m</strain>
    </source>
</reference>
<protein>
    <submittedName>
        <fullName evidence="1">Uncharacterized protein</fullName>
    </submittedName>
</protein>
<evidence type="ECO:0000313" key="1">
    <source>
        <dbReference type="EMBL" id="KAJ7736674.1"/>
    </source>
</evidence>
<gene>
    <name evidence="1" type="ORF">B0H16DRAFT_1695317</name>
</gene>
<name>A0AAD7I7B0_9AGAR</name>
<proteinExistence type="predicted"/>
<organism evidence="1 2">
    <name type="scientific">Mycena metata</name>
    <dbReference type="NCBI Taxonomy" id="1033252"/>
    <lineage>
        <taxon>Eukaryota</taxon>
        <taxon>Fungi</taxon>
        <taxon>Dikarya</taxon>
        <taxon>Basidiomycota</taxon>
        <taxon>Agaricomycotina</taxon>
        <taxon>Agaricomycetes</taxon>
        <taxon>Agaricomycetidae</taxon>
        <taxon>Agaricales</taxon>
        <taxon>Marasmiineae</taxon>
        <taxon>Mycenaceae</taxon>
        <taxon>Mycena</taxon>
    </lineage>
</organism>
<dbReference type="Proteomes" id="UP001215598">
    <property type="component" value="Unassembled WGS sequence"/>
</dbReference>
<accession>A0AAD7I7B0</accession>
<dbReference type="AlphaFoldDB" id="A0AAD7I7B0"/>
<evidence type="ECO:0000313" key="2">
    <source>
        <dbReference type="Proteomes" id="UP001215598"/>
    </source>
</evidence>
<dbReference type="EMBL" id="JARKIB010000120">
    <property type="protein sequence ID" value="KAJ7736674.1"/>
    <property type="molecule type" value="Genomic_DNA"/>
</dbReference>
<keyword evidence="2" id="KW-1185">Reference proteome</keyword>